<evidence type="ECO:0000259" key="1">
    <source>
        <dbReference type="PROSITE" id="PS50925"/>
    </source>
</evidence>
<dbReference type="GO" id="GO:0009882">
    <property type="term" value="F:blue light photoreceptor activity"/>
    <property type="evidence" value="ECO:0007669"/>
    <property type="project" value="InterPro"/>
</dbReference>
<dbReference type="GO" id="GO:0071949">
    <property type="term" value="F:FAD binding"/>
    <property type="evidence" value="ECO:0007669"/>
    <property type="project" value="InterPro"/>
</dbReference>
<dbReference type="PROSITE" id="PS50925">
    <property type="entry name" value="BLUF"/>
    <property type="match status" value="1"/>
</dbReference>
<protein>
    <submittedName>
        <fullName evidence="2">BLUF domain-containing protein</fullName>
    </submittedName>
</protein>
<feature type="domain" description="BLUF" evidence="1">
    <location>
        <begin position="15"/>
        <end position="110"/>
    </location>
</feature>
<proteinExistence type="predicted"/>
<dbReference type="EMBL" id="AP014809">
    <property type="protein sequence ID" value="BAU93000.1"/>
    <property type="molecule type" value="Genomic_DNA"/>
</dbReference>
<evidence type="ECO:0000313" key="3">
    <source>
        <dbReference type="Proteomes" id="UP000218288"/>
    </source>
</evidence>
<accession>A0A160PM13</accession>
<dbReference type="OrthoDB" id="196105at2"/>
<gene>
    <name evidence="2" type="ORF">MPPM_4395</name>
</gene>
<dbReference type="AlphaFoldDB" id="A0A160PM13"/>
<dbReference type="InterPro" id="IPR007024">
    <property type="entry name" value="BLUF_domain"/>
</dbReference>
<reference evidence="2 3" key="1">
    <citation type="journal article" date="2016" name="Genome Announc.">
        <title>Complete Genome Sequence of Methylobacterium populi P-1M, Isolated from Pink-Pigmented Household Biofilm.</title>
        <authorList>
            <person name="Morohoshi T."/>
            <person name="Ikeda T."/>
        </authorList>
    </citation>
    <scope>NUCLEOTIDE SEQUENCE [LARGE SCALE GENOMIC DNA]</scope>
    <source>
        <strain evidence="2 3">P-1M</strain>
    </source>
</reference>
<dbReference type="Gene3D" id="3.30.70.100">
    <property type="match status" value="1"/>
</dbReference>
<dbReference type="RefSeq" id="WP_096486808.1">
    <property type="nucleotide sequence ID" value="NZ_AP014809.1"/>
</dbReference>
<dbReference type="Proteomes" id="UP000218288">
    <property type="component" value="Chromosome"/>
</dbReference>
<dbReference type="Pfam" id="PF04940">
    <property type="entry name" value="BLUF"/>
    <property type="match status" value="1"/>
</dbReference>
<dbReference type="InterPro" id="IPR036046">
    <property type="entry name" value="Acylphosphatase-like_dom_sf"/>
</dbReference>
<dbReference type="SMART" id="SM01034">
    <property type="entry name" value="BLUF"/>
    <property type="match status" value="1"/>
</dbReference>
<evidence type="ECO:0000313" key="2">
    <source>
        <dbReference type="EMBL" id="BAU93000.1"/>
    </source>
</evidence>
<name>A0A160PM13_9HYPH</name>
<organism evidence="2 3">
    <name type="scientific">Methylorubrum populi</name>
    <dbReference type="NCBI Taxonomy" id="223967"/>
    <lineage>
        <taxon>Bacteria</taxon>
        <taxon>Pseudomonadati</taxon>
        <taxon>Pseudomonadota</taxon>
        <taxon>Alphaproteobacteria</taxon>
        <taxon>Hyphomicrobiales</taxon>
        <taxon>Methylobacteriaceae</taxon>
        <taxon>Methylorubrum</taxon>
    </lineage>
</organism>
<dbReference type="SUPFAM" id="SSF54975">
    <property type="entry name" value="Acylphosphatase/BLUF domain-like"/>
    <property type="match status" value="1"/>
</dbReference>
<sequence length="157" mass="16831">MSPNAPNQDATSQDLRRLVYYSRNRVSGEPAAMHETIRGILATSRTNNARVGVTGALMFNAGCFAQVLEGPGEAVETTFERIQQDERHGDVSLIAFEAVQGRLFTNWSMAFVGASKAEAALYGEMGSESGFDLSRMTGDKLCAVLHGLALEEEAAAA</sequence>